<proteinExistence type="predicted"/>
<reference evidence="2" key="1">
    <citation type="journal article" date="2022" name="Mol. Ecol. Resour.">
        <title>The genomes of chicory, endive, great burdock and yacon provide insights into Asteraceae palaeo-polyploidization history and plant inulin production.</title>
        <authorList>
            <person name="Fan W."/>
            <person name="Wang S."/>
            <person name="Wang H."/>
            <person name="Wang A."/>
            <person name="Jiang F."/>
            <person name="Liu H."/>
            <person name="Zhao H."/>
            <person name="Xu D."/>
            <person name="Zhang Y."/>
        </authorList>
    </citation>
    <scope>NUCLEOTIDE SEQUENCE [LARGE SCALE GENOMIC DNA]</scope>
    <source>
        <strain evidence="2">cv. Yunnan</strain>
    </source>
</reference>
<accession>A0ACB9A2D9</accession>
<dbReference type="Proteomes" id="UP001056120">
    <property type="component" value="Linkage Group LG25"/>
</dbReference>
<sequence>MGKLFAFYSAFILFLLVEKVVCRHLQNNGAELVSDGGQESSLHLKGIDDSEGQCKLMYGFLPCSTNIPSHIFLIVVYEYLLYHAESYAGGDGHIIRVFGENFFVSIAPQLLDSLPDSLILLGESDTLEIDHIINLEESEEKDPGSPTSVDSTHRDF</sequence>
<gene>
    <name evidence="1" type="ORF">L1987_74087</name>
</gene>
<name>A0ACB9A2D9_9ASTR</name>
<dbReference type="EMBL" id="CM042042">
    <property type="protein sequence ID" value="KAI3703891.1"/>
    <property type="molecule type" value="Genomic_DNA"/>
</dbReference>
<protein>
    <submittedName>
        <fullName evidence="1">Uncharacterized protein</fullName>
    </submittedName>
</protein>
<reference evidence="1 2" key="2">
    <citation type="journal article" date="2022" name="Mol. Ecol. Resour.">
        <title>The genomes of chicory, endive, great burdock and yacon provide insights into Asteraceae paleo-polyploidization history and plant inulin production.</title>
        <authorList>
            <person name="Fan W."/>
            <person name="Wang S."/>
            <person name="Wang H."/>
            <person name="Wang A."/>
            <person name="Jiang F."/>
            <person name="Liu H."/>
            <person name="Zhao H."/>
            <person name="Xu D."/>
            <person name="Zhang Y."/>
        </authorList>
    </citation>
    <scope>NUCLEOTIDE SEQUENCE [LARGE SCALE GENOMIC DNA]</scope>
    <source>
        <strain evidence="2">cv. Yunnan</strain>
        <tissue evidence="1">Leaves</tissue>
    </source>
</reference>
<evidence type="ECO:0000313" key="1">
    <source>
        <dbReference type="EMBL" id="KAI3703891.1"/>
    </source>
</evidence>
<organism evidence="1 2">
    <name type="scientific">Smallanthus sonchifolius</name>
    <dbReference type="NCBI Taxonomy" id="185202"/>
    <lineage>
        <taxon>Eukaryota</taxon>
        <taxon>Viridiplantae</taxon>
        <taxon>Streptophyta</taxon>
        <taxon>Embryophyta</taxon>
        <taxon>Tracheophyta</taxon>
        <taxon>Spermatophyta</taxon>
        <taxon>Magnoliopsida</taxon>
        <taxon>eudicotyledons</taxon>
        <taxon>Gunneridae</taxon>
        <taxon>Pentapetalae</taxon>
        <taxon>asterids</taxon>
        <taxon>campanulids</taxon>
        <taxon>Asterales</taxon>
        <taxon>Asteraceae</taxon>
        <taxon>Asteroideae</taxon>
        <taxon>Heliantheae alliance</taxon>
        <taxon>Millerieae</taxon>
        <taxon>Smallanthus</taxon>
    </lineage>
</organism>
<comment type="caution">
    <text evidence="1">The sequence shown here is derived from an EMBL/GenBank/DDBJ whole genome shotgun (WGS) entry which is preliminary data.</text>
</comment>
<keyword evidence="2" id="KW-1185">Reference proteome</keyword>
<evidence type="ECO:0000313" key="2">
    <source>
        <dbReference type="Proteomes" id="UP001056120"/>
    </source>
</evidence>